<evidence type="ECO:0000256" key="1">
    <source>
        <dbReference type="SAM" id="SignalP"/>
    </source>
</evidence>
<keyword evidence="1" id="KW-0732">Signal</keyword>
<feature type="chain" id="PRO_5012488541" description="Secreted protein" evidence="1">
    <location>
        <begin position="17"/>
        <end position="83"/>
    </location>
</feature>
<organism evidence="2">
    <name type="scientific">Rhipicephalus zambeziensis</name>
    <dbReference type="NCBI Taxonomy" id="60191"/>
    <lineage>
        <taxon>Eukaryota</taxon>
        <taxon>Metazoa</taxon>
        <taxon>Ecdysozoa</taxon>
        <taxon>Arthropoda</taxon>
        <taxon>Chelicerata</taxon>
        <taxon>Arachnida</taxon>
        <taxon>Acari</taxon>
        <taxon>Parasitiformes</taxon>
        <taxon>Ixodida</taxon>
        <taxon>Ixodoidea</taxon>
        <taxon>Ixodidae</taxon>
        <taxon>Rhipicephalinae</taxon>
        <taxon>Rhipicephalus</taxon>
        <taxon>Rhipicephalus</taxon>
    </lineage>
</organism>
<accession>A0A224Y6J5</accession>
<name>A0A224Y6J5_9ACAR</name>
<protein>
    <recommendedName>
        <fullName evidence="3">Secreted protein</fullName>
    </recommendedName>
</protein>
<reference evidence="2" key="1">
    <citation type="journal article" date="2017" name="Parasit. Vectors">
        <title>Sialotranscriptomics of Rhipicephalus zambeziensis reveals intricate expression profiles of secretory proteins and suggests tight temporal transcriptional regulation during blood-feeding.</title>
        <authorList>
            <person name="de Castro M.H."/>
            <person name="de Klerk D."/>
            <person name="Pienaar R."/>
            <person name="Rees D.J.G."/>
            <person name="Mans B.J."/>
        </authorList>
    </citation>
    <scope>NUCLEOTIDE SEQUENCE</scope>
    <source>
        <tissue evidence="2">Salivary glands</tissue>
    </source>
</reference>
<proteinExistence type="predicted"/>
<evidence type="ECO:0000313" key="2">
    <source>
        <dbReference type="EMBL" id="MAA13218.1"/>
    </source>
</evidence>
<sequence>MFIFVTSFLIIHHNSPSGVTVCSYRADLCITCTRARFDEKKGGLYMSIYGRCFKPVATSYGMWNIRDRNPSLTPTGLNIFSVP</sequence>
<feature type="signal peptide" evidence="1">
    <location>
        <begin position="1"/>
        <end position="16"/>
    </location>
</feature>
<dbReference type="EMBL" id="GFPF01002072">
    <property type="protein sequence ID" value="MAA13218.1"/>
    <property type="molecule type" value="Transcribed_RNA"/>
</dbReference>
<evidence type="ECO:0008006" key="3">
    <source>
        <dbReference type="Google" id="ProtNLM"/>
    </source>
</evidence>
<dbReference type="AlphaFoldDB" id="A0A224Y6J5"/>